<reference evidence="1 2" key="1">
    <citation type="submission" date="2017-05" db="EMBL/GenBank/DDBJ databases">
        <title>Whole genome sequencing of Yersinia kristensenii.</title>
        <authorList>
            <person name="Campioni F."/>
        </authorList>
    </citation>
    <scope>NUCLEOTIDE SEQUENCE [LARGE SCALE GENOMIC DNA]</scope>
    <source>
        <strain evidence="1 2">CFSAN060536</strain>
    </source>
</reference>
<dbReference type="Proteomes" id="UP000196440">
    <property type="component" value="Unassembled WGS sequence"/>
</dbReference>
<name>A0A209A0A4_YERIN</name>
<dbReference type="EMBL" id="NHOI01000014">
    <property type="protein sequence ID" value="OVZ86115.1"/>
    <property type="molecule type" value="Genomic_DNA"/>
</dbReference>
<sequence length="210" mass="23554">MSKNLSMSKQTPTIAISDNRGLSIRTLAYNRSEASQAADELISCNRYNAAGQLIASRDARLEIDNFRYQYNLAGAALRTDGVDNGTMLQLTDIEGRPVMSLDAKGTRSWVTYEPTLGRPLEHHQQSEGGQKTVTDRFFYAENNGQHKAANLNGQCIRHYDTAGLQELIRLSITGAPLQQLRRLLTDTLGPVDWFGEEHWDSRLSDEYFVT</sequence>
<dbReference type="AlphaFoldDB" id="A0A209A0A4"/>
<dbReference type="Gene3D" id="2.180.10.10">
    <property type="entry name" value="RHS repeat-associated core"/>
    <property type="match status" value="1"/>
</dbReference>
<evidence type="ECO:0000313" key="2">
    <source>
        <dbReference type="Proteomes" id="UP000196440"/>
    </source>
</evidence>
<gene>
    <name evidence="1" type="ORF">CBW57_11690</name>
</gene>
<evidence type="ECO:0000313" key="1">
    <source>
        <dbReference type="EMBL" id="OVZ86115.1"/>
    </source>
</evidence>
<comment type="caution">
    <text evidence="1">The sequence shown here is derived from an EMBL/GenBank/DDBJ whole genome shotgun (WGS) entry which is preliminary data.</text>
</comment>
<accession>A0A209A0A4</accession>
<protein>
    <submittedName>
        <fullName evidence="1">Toxin</fullName>
    </submittedName>
</protein>
<feature type="non-terminal residue" evidence="1">
    <location>
        <position position="210"/>
    </location>
</feature>
<proteinExistence type="predicted"/>
<organism evidence="1 2">
    <name type="scientific">Yersinia intermedia</name>
    <dbReference type="NCBI Taxonomy" id="631"/>
    <lineage>
        <taxon>Bacteria</taxon>
        <taxon>Pseudomonadati</taxon>
        <taxon>Pseudomonadota</taxon>
        <taxon>Gammaproteobacteria</taxon>
        <taxon>Enterobacterales</taxon>
        <taxon>Yersiniaceae</taxon>
        <taxon>Yersinia</taxon>
    </lineage>
</organism>